<sequence>MRSLPACVICNDEFGPNLQSRRTTVASWSKQTVGRSVSFKERQILAALKLFVFGQACKVWPLSSLDTGAESTAATAKLKRSADGVKKKAWSVGNECGNVAGPYEAYQSQSQYLVWSFKPNLTSQRFRDFDQLSRF</sequence>
<comment type="caution">
    <text evidence="1">The sequence shown here is derived from an EMBL/GenBank/DDBJ whole genome shotgun (WGS) entry which is preliminary data.</text>
</comment>
<gene>
    <name evidence="1" type="ORF">TSPI_06537</name>
</gene>
<dbReference type="Proteomes" id="UP001558632">
    <property type="component" value="Unassembled WGS sequence"/>
</dbReference>
<name>A0ABR3L320_TRISP</name>
<dbReference type="EMBL" id="JBEUSY010000004">
    <property type="protein sequence ID" value="KAL1246386.1"/>
    <property type="molecule type" value="Genomic_DNA"/>
</dbReference>
<reference evidence="1 2" key="1">
    <citation type="submission" date="2024-07" db="EMBL/GenBank/DDBJ databases">
        <title>Enhanced genomic and transcriptomic resources for Trichinella pseudospiralis and T. spiralis underpin the discovery of pronounced molecular differences between stages and species.</title>
        <authorList>
            <person name="Pasi K.K."/>
            <person name="La Rosa G."/>
            <person name="Gomez-Morales M.A."/>
            <person name="Tosini F."/>
            <person name="Sumanam S."/>
            <person name="Young N.D."/>
            <person name="Chang B.C."/>
            <person name="Robin G.B."/>
        </authorList>
    </citation>
    <scope>NUCLEOTIDE SEQUENCE [LARGE SCALE GENOMIC DNA]</scope>
    <source>
        <strain evidence="1">ISS534</strain>
    </source>
</reference>
<organism evidence="1 2">
    <name type="scientific">Trichinella spiralis</name>
    <name type="common">Trichina worm</name>
    <dbReference type="NCBI Taxonomy" id="6334"/>
    <lineage>
        <taxon>Eukaryota</taxon>
        <taxon>Metazoa</taxon>
        <taxon>Ecdysozoa</taxon>
        <taxon>Nematoda</taxon>
        <taxon>Enoplea</taxon>
        <taxon>Dorylaimia</taxon>
        <taxon>Trichinellida</taxon>
        <taxon>Trichinellidae</taxon>
        <taxon>Trichinella</taxon>
    </lineage>
</organism>
<accession>A0ABR3L320</accession>
<proteinExistence type="predicted"/>
<evidence type="ECO:0000313" key="2">
    <source>
        <dbReference type="Proteomes" id="UP001558632"/>
    </source>
</evidence>
<evidence type="ECO:0000313" key="1">
    <source>
        <dbReference type="EMBL" id="KAL1246386.1"/>
    </source>
</evidence>
<protein>
    <submittedName>
        <fullName evidence="1">Protein transport protein</fullName>
    </submittedName>
</protein>
<keyword evidence="2" id="KW-1185">Reference proteome</keyword>